<dbReference type="AlphaFoldDB" id="A0A1H4D522"/>
<reference evidence="1 2" key="1">
    <citation type="submission" date="2016-10" db="EMBL/GenBank/DDBJ databases">
        <authorList>
            <person name="de Groot N.N."/>
        </authorList>
    </citation>
    <scope>NUCLEOTIDE SEQUENCE [LARGE SCALE GENOMIC DNA]</scope>
    <source>
        <strain evidence="1 2">DSM 21228</strain>
    </source>
</reference>
<dbReference type="RefSeq" id="WP_093068557.1">
    <property type="nucleotide sequence ID" value="NZ_FNQP01000011.1"/>
</dbReference>
<sequence length="65" mass="7446">MSKWFVNCVTDLLIAFILATLLLFYTAVTHPEFFPQRFFHYWAVAKPESVSTVPAQISVVTQVQP</sequence>
<evidence type="ECO:0000313" key="1">
    <source>
        <dbReference type="EMBL" id="SEA67855.1"/>
    </source>
</evidence>
<accession>A0A1H4D522</accession>
<keyword evidence="2" id="KW-1185">Reference proteome</keyword>
<organism evidence="1 2">
    <name type="scientific">Thiothrix caldifontis</name>
    <dbReference type="NCBI Taxonomy" id="525918"/>
    <lineage>
        <taxon>Bacteria</taxon>
        <taxon>Pseudomonadati</taxon>
        <taxon>Pseudomonadota</taxon>
        <taxon>Gammaproteobacteria</taxon>
        <taxon>Thiotrichales</taxon>
        <taxon>Thiotrichaceae</taxon>
        <taxon>Thiothrix</taxon>
    </lineage>
</organism>
<evidence type="ECO:0000313" key="2">
    <source>
        <dbReference type="Proteomes" id="UP000199397"/>
    </source>
</evidence>
<proteinExistence type="predicted"/>
<gene>
    <name evidence="1" type="ORF">SAMN05660964_02161</name>
</gene>
<dbReference type="EMBL" id="FNQP01000011">
    <property type="protein sequence ID" value="SEA67855.1"/>
    <property type="molecule type" value="Genomic_DNA"/>
</dbReference>
<name>A0A1H4D522_9GAMM</name>
<protein>
    <submittedName>
        <fullName evidence="1">Uncharacterized protein</fullName>
    </submittedName>
</protein>
<dbReference type="OrthoDB" id="9946468at2"/>
<dbReference type="Proteomes" id="UP000199397">
    <property type="component" value="Unassembled WGS sequence"/>
</dbReference>